<evidence type="ECO:0000313" key="2">
    <source>
        <dbReference type="Proteomes" id="UP001145114"/>
    </source>
</evidence>
<feature type="non-terminal residue" evidence="1">
    <location>
        <position position="1"/>
    </location>
</feature>
<gene>
    <name evidence="1" type="primary">SVF1</name>
    <name evidence="1" type="ORF">EV182_006052</name>
</gene>
<name>A0ACC1HGF6_9FUNG</name>
<reference evidence="1" key="1">
    <citation type="submission" date="2022-06" db="EMBL/GenBank/DDBJ databases">
        <title>Phylogenomic reconstructions and comparative analyses of Kickxellomycotina fungi.</title>
        <authorList>
            <person name="Reynolds N.K."/>
            <person name="Stajich J.E."/>
            <person name="Barry K."/>
            <person name="Grigoriev I.V."/>
            <person name="Crous P."/>
            <person name="Smith M.E."/>
        </authorList>
    </citation>
    <scope>NUCLEOTIDE SEQUENCE</scope>
    <source>
        <strain evidence="1">RSA 2271</strain>
    </source>
</reference>
<protein>
    <submittedName>
        <fullName evidence="1">Cell survival pathways protein</fullName>
    </submittedName>
</protein>
<organism evidence="1 2">
    <name type="scientific">Spiromyces aspiralis</name>
    <dbReference type="NCBI Taxonomy" id="68401"/>
    <lineage>
        <taxon>Eukaryota</taxon>
        <taxon>Fungi</taxon>
        <taxon>Fungi incertae sedis</taxon>
        <taxon>Zoopagomycota</taxon>
        <taxon>Kickxellomycotina</taxon>
        <taxon>Kickxellomycetes</taxon>
        <taxon>Kickxellales</taxon>
        <taxon>Kickxellaceae</taxon>
        <taxon>Spiromyces</taxon>
    </lineage>
</organism>
<dbReference type="EMBL" id="JAMZIH010007504">
    <property type="protein sequence ID" value="KAJ1673014.1"/>
    <property type="molecule type" value="Genomic_DNA"/>
</dbReference>
<comment type="caution">
    <text evidence="1">The sequence shown here is derived from an EMBL/GenBank/DDBJ whole genome shotgun (WGS) entry which is preliminary data.</text>
</comment>
<sequence>TPAIQRIPEGGAIYNSTIVEDFAWKCKSTGSETQTFYFHLGNKIFGFIQIAWGYIAVSPTIQSNALFYVPGEGNFFETHNGHKLKVGDDGVSSEVHKLTMKWDSEMRKLVIDYNAGKTHNCHAHIEFERTCDGYKIGDGDNIVGGGIVRHCFYPVGRVKANMIINGKPYEETGNGLYIHAVSMDIMPYNVGQVWSFCDFSSKDVNENPVTFQLLQYLTPAKFGETLCTQAALQKDGKTYAVMWDNSVEFEDRVKNSKSGYDVPQAFRYRAKGQTLEDKKKVTVTMESKPDAFFKPIEVLHELPYFVKIAVQTLITNPFIFQWFESKSV</sequence>
<feature type="non-terminal residue" evidence="1">
    <location>
        <position position="328"/>
    </location>
</feature>
<dbReference type="Proteomes" id="UP001145114">
    <property type="component" value="Unassembled WGS sequence"/>
</dbReference>
<evidence type="ECO:0000313" key="1">
    <source>
        <dbReference type="EMBL" id="KAJ1673014.1"/>
    </source>
</evidence>
<accession>A0ACC1HGF6</accession>
<keyword evidence="2" id="KW-1185">Reference proteome</keyword>
<proteinExistence type="predicted"/>